<dbReference type="GO" id="GO:0006012">
    <property type="term" value="P:galactose metabolic process"/>
    <property type="evidence" value="ECO:0007669"/>
    <property type="project" value="UniProtKB-UniRule"/>
</dbReference>
<feature type="active site" description="Proton acceptor" evidence="11">
    <location>
        <position position="168"/>
    </location>
</feature>
<dbReference type="EC" id="2.7.1.6" evidence="11 12"/>
<keyword evidence="8 11" id="KW-0460">Magnesium</keyword>
<dbReference type="PROSITE" id="PS00627">
    <property type="entry name" value="GHMP_KINASES_ATP"/>
    <property type="match status" value="1"/>
</dbReference>
<evidence type="ECO:0000259" key="13">
    <source>
        <dbReference type="Pfam" id="PF00288"/>
    </source>
</evidence>
<evidence type="ECO:0000256" key="8">
    <source>
        <dbReference type="ARBA" id="ARBA00022842"/>
    </source>
</evidence>
<evidence type="ECO:0000256" key="12">
    <source>
        <dbReference type="NCBIfam" id="TIGR00131"/>
    </source>
</evidence>
<dbReference type="EMBL" id="VHLG01000003">
    <property type="protein sequence ID" value="TPW31690.1"/>
    <property type="molecule type" value="Genomic_DNA"/>
</dbReference>
<dbReference type="PANTHER" id="PTHR10457">
    <property type="entry name" value="MEVALONATE KINASE/GALACTOKINASE"/>
    <property type="match status" value="1"/>
</dbReference>
<evidence type="ECO:0000256" key="5">
    <source>
        <dbReference type="ARBA" id="ARBA00022741"/>
    </source>
</evidence>
<feature type="binding site" evidence="11">
    <location>
        <position position="124"/>
    </location>
    <ligand>
        <name>Mg(2+)</name>
        <dbReference type="ChEBI" id="CHEBI:18420"/>
    </ligand>
</feature>
<dbReference type="PANTHER" id="PTHR10457:SF7">
    <property type="entry name" value="GALACTOKINASE-RELATED"/>
    <property type="match status" value="1"/>
</dbReference>
<feature type="binding site" evidence="11">
    <location>
        <begin position="118"/>
        <end position="124"/>
    </location>
    <ligand>
        <name>ATP</name>
        <dbReference type="ChEBI" id="CHEBI:30616"/>
    </ligand>
</feature>
<feature type="binding site" evidence="11">
    <location>
        <position position="156"/>
    </location>
    <ligand>
        <name>Mg(2+)</name>
        <dbReference type="ChEBI" id="CHEBI:18420"/>
    </ligand>
</feature>
<evidence type="ECO:0000256" key="1">
    <source>
        <dbReference type="ARBA" id="ARBA00006566"/>
    </source>
</evidence>
<feature type="binding site" evidence="11">
    <location>
        <begin position="30"/>
        <end position="33"/>
    </location>
    <ligand>
        <name>substrate</name>
    </ligand>
</feature>
<feature type="binding site" evidence="11">
    <location>
        <position position="64"/>
    </location>
    <ligand>
        <name>ATP</name>
        <dbReference type="ChEBI" id="CHEBI:30616"/>
    </ligand>
</feature>
<dbReference type="NCBIfam" id="TIGR00131">
    <property type="entry name" value="gal_kin"/>
    <property type="match status" value="1"/>
</dbReference>
<comment type="similarity">
    <text evidence="1 11">Belongs to the GHMP kinase family. GalK subfamily.</text>
</comment>
<evidence type="ECO:0000259" key="14">
    <source>
        <dbReference type="Pfam" id="PF08544"/>
    </source>
</evidence>
<keyword evidence="6 11" id="KW-0418">Kinase</keyword>
<gene>
    <name evidence="11 16" type="primary">galK</name>
    <name evidence="16" type="ORF">FJU08_08065</name>
</gene>
<evidence type="ECO:0000256" key="3">
    <source>
        <dbReference type="ARBA" id="ARBA00022679"/>
    </source>
</evidence>
<keyword evidence="9 11" id="KW-0299">Galactose metabolism</keyword>
<dbReference type="PRINTS" id="PR00473">
    <property type="entry name" value="GALCTOKINASE"/>
</dbReference>
<dbReference type="RefSeq" id="WP_141148460.1">
    <property type="nucleotide sequence ID" value="NZ_VHLG01000003.1"/>
</dbReference>
<reference evidence="16 17" key="1">
    <citation type="submission" date="2019-06" db="EMBL/GenBank/DDBJ databases">
        <authorList>
            <person name="Li M."/>
        </authorList>
    </citation>
    <scope>NUCLEOTIDE SEQUENCE [LARGE SCALE GENOMIC DNA]</scope>
    <source>
        <strain evidence="16 17">BGMRC2036</strain>
    </source>
</reference>
<dbReference type="InterPro" id="IPR019741">
    <property type="entry name" value="Galactokinase_CS"/>
</dbReference>
<protein>
    <recommendedName>
        <fullName evidence="11 12">Galactokinase</fullName>
        <ecNumber evidence="11 12">2.7.1.6</ecNumber>
    </recommendedName>
    <alternativeName>
        <fullName evidence="11">Galactose kinase</fullName>
    </alternativeName>
</protein>
<dbReference type="InterPro" id="IPR036554">
    <property type="entry name" value="GHMP_kinase_C_sf"/>
</dbReference>
<keyword evidence="10 11" id="KW-0119">Carbohydrate metabolism</keyword>
<dbReference type="Pfam" id="PF10509">
    <property type="entry name" value="GalKase_gal_bdg"/>
    <property type="match status" value="1"/>
</dbReference>
<comment type="pathway">
    <text evidence="11">Carbohydrate metabolism; galactose metabolism.</text>
</comment>
<keyword evidence="5 11" id="KW-0547">Nucleotide-binding</keyword>
<dbReference type="Pfam" id="PF00288">
    <property type="entry name" value="GHMP_kinases_N"/>
    <property type="match status" value="1"/>
</dbReference>
<organism evidence="16 17">
    <name type="scientific">Martelella alba</name>
    <dbReference type="NCBI Taxonomy" id="2590451"/>
    <lineage>
        <taxon>Bacteria</taxon>
        <taxon>Pseudomonadati</taxon>
        <taxon>Pseudomonadota</taxon>
        <taxon>Alphaproteobacteria</taxon>
        <taxon>Hyphomicrobiales</taxon>
        <taxon>Aurantimonadaceae</taxon>
        <taxon>Martelella</taxon>
    </lineage>
</organism>
<dbReference type="SUPFAM" id="SSF54211">
    <property type="entry name" value="Ribosomal protein S5 domain 2-like"/>
    <property type="match status" value="1"/>
</dbReference>
<dbReference type="FunFam" id="3.30.70.890:FF:000001">
    <property type="entry name" value="Galactokinase"/>
    <property type="match status" value="1"/>
</dbReference>
<dbReference type="GO" id="GO:0005829">
    <property type="term" value="C:cytosol"/>
    <property type="evidence" value="ECO:0007669"/>
    <property type="project" value="TreeGrafter"/>
</dbReference>
<evidence type="ECO:0000259" key="15">
    <source>
        <dbReference type="Pfam" id="PF10509"/>
    </source>
</evidence>
<feature type="domain" description="GHMP kinase N-terminal" evidence="13">
    <location>
        <begin position="89"/>
        <end position="175"/>
    </location>
</feature>
<proteinExistence type="inferred from homology"/>
<dbReference type="Gene3D" id="3.30.70.890">
    <property type="entry name" value="GHMP kinase, C-terminal domain"/>
    <property type="match status" value="1"/>
</dbReference>
<dbReference type="InterPro" id="IPR019539">
    <property type="entry name" value="GalKase_N"/>
</dbReference>
<evidence type="ECO:0000256" key="2">
    <source>
        <dbReference type="ARBA" id="ARBA00022490"/>
    </source>
</evidence>
<comment type="caution">
    <text evidence="16">The sequence shown here is derived from an EMBL/GenBank/DDBJ whole genome shotgun (WGS) entry which is preliminary data.</text>
</comment>
<evidence type="ECO:0000256" key="4">
    <source>
        <dbReference type="ARBA" id="ARBA00022723"/>
    </source>
</evidence>
<dbReference type="PRINTS" id="PR00959">
    <property type="entry name" value="MEVGALKINASE"/>
</dbReference>
<dbReference type="SUPFAM" id="SSF55060">
    <property type="entry name" value="GHMP Kinase, C-terminal domain"/>
    <property type="match status" value="1"/>
</dbReference>
<dbReference type="InterPro" id="IPR006203">
    <property type="entry name" value="GHMP_knse_ATP-bd_CS"/>
</dbReference>
<dbReference type="UniPathway" id="UPA00214"/>
<comment type="function">
    <text evidence="11">Catalyzes the transfer of the gamma-phosphate of ATP to D-galactose to form alpha-D-galactose-1-phosphate (Gal-1-P).</text>
</comment>
<dbReference type="GO" id="GO:0004335">
    <property type="term" value="F:galactokinase activity"/>
    <property type="evidence" value="ECO:0007669"/>
    <property type="project" value="UniProtKB-UniRule"/>
</dbReference>
<dbReference type="Gene3D" id="3.30.230.10">
    <property type="match status" value="1"/>
</dbReference>
<dbReference type="InterPro" id="IPR022963">
    <property type="entry name" value="Galactokinase_bac"/>
</dbReference>
<comment type="catalytic activity">
    <reaction evidence="11">
        <text>alpha-D-galactose + ATP = alpha-D-galactose 1-phosphate + ADP + H(+)</text>
        <dbReference type="Rhea" id="RHEA:13553"/>
        <dbReference type="ChEBI" id="CHEBI:15378"/>
        <dbReference type="ChEBI" id="CHEBI:28061"/>
        <dbReference type="ChEBI" id="CHEBI:30616"/>
        <dbReference type="ChEBI" id="CHEBI:58336"/>
        <dbReference type="ChEBI" id="CHEBI:456216"/>
        <dbReference type="EC" id="2.7.1.6"/>
    </reaction>
</comment>
<dbReference type="AlphaFoldDB" id="A0A506UCP8"/>
<name>A0A506UCP8_9HYPH</name>
<comment type="subcellular location">
    <subcellularLocation>
        <location evidence="11">Cytoplasm</location>
    </subcellularLocation>
</comment>
<dbReference type="HAMAP" id="MF_00246">
    <property type="entry name" value="Galactokinase"/>
    <property type="match status" value="1"/>
</dbReference>
<dbReference type="InterPro" id="IPR000705">
    <property type="entry name" value="Galactokinase"/>
</dbReference>
<evidence type="ECO:0000256" key="10">
    <source>
        <dbReference type="ARBA" id="ARBA00023277"/>
    </source>
</evidence>
<evidence type="ECO:0000313" key="16">
    <source>
        <dbReference type="EMBL" id="TPW31690.1"/>
    </source>
</evidence>
<keyword evidence="4 11" id="KW-0479">Metal-binding</keyword>
<dbReference type="Proteomes" id="UP000318801">
    <property type="component" value="Unassembled WGS sequence"/>
</dbReference>
<evidence type="ECO:0000256" key="7">
    <source>
        <dbReference type="ARBA" id="ARBA00022840"/>
    </source>
</evidence>
<dbReference type="InterPro" id="IPR014721">
    <property type="entry name" value="Ribsml_uS5_D2-typ_fold_subgr"/>
</dbReference>
<sequence>MSSLGEEFARQFGGVPSYYRAPGRVNLIGEHTDYNDGFVMPAALEYEAEAAAALNGTDKIRLFSLNNGESASFDLSDPAPQPLGNWTDYAFGVAVKLKEAGKPIRGIDIAVSSSVPVGSGLSSSAAFEVVTGFALLSLIGEDVDTVELAKICQKAENEYVGMRCGIMDQFISCNGVHDHALMIDCRSLATRSVPIDPKARIVVANSMVHHALAGGEYNKRRESCEEGVRLLRPALGEIAALRDVTIEDLDENRDFLPEVTYRRCRHIISENERVLDAADALEHGDLKTFGRLMNASHASMRDDYEISCPEVDILVEIGQRQTGVYGSRMTGGGFGGCTVSLVEAEHVDDFIENVAAEYEKATGLKSPIFACAPQAGVSVLNKA</sequence>
<accession>A0A506UCP8</accession>
<dbReference type="GO" id="GO:0000287">
    <property type="term" value="F:magnesium ion binding"/>
    <property type="evidence" value="ECO:0007669"/>
    <property type="project" value="UniProtKB-UniRule"/>
</dbReference>
<keyword evidence="17" id="KW-1185">Reference proteome</keyword>
<dbReference type="GO" id="GO:0005524">
    <property type="term" value="F:ATP binding"/>
    <property type="evidence" value="ECO:0007669"/>
    <property type="project" value="UniProtKB-UniRule"/>
</dbReference>
<feature type="site" description="Transition state stabilizer" evidence="11">
    <location>
        <position position="24"/>
    </location>
</feature>
<dbReference type="FunFam" id="3.30.230.10:FF:000017">
    <property type="entry name" value="Galactokinase"/>
    <property type="match status" value="1"/>
</dbReference>
<feature type="domain" description="Galactokinase N-terminal" evidence="15">
    <location>
        <begin position="6"/>
        <end position="53"/>
    </location>
</feature>
<dbReference type="InterPro" id="IPR006204">
    <property type="entry name" value="GHMP_kinase_N_dom"/>
</dbReference>
<dbReference type="InterPro" id="IPR006206">
    <property type="entry name" value="Mevalonate/galactokinase"/>
</dbReference>
<dbReference type="PIRSF" id="PIRSF000530">
    <property type="entry name" value="Galactokinase"/>
    <property type="match status" value="1"/>
</dbReference>
<evidence type="ECO:0000313" key="17">
    <source>
        <dbReference type="Proteomes" id="UP000318801"/>
    </source>
</evidence>
<dbReference type="Pfam" id="PF08544">
    <property type="entry name" value="GHMP_kinases_C"/>
    <property type="match status" value="1"/>
</dbReference>
<keyword evidence="3 11" id="KW-0808">Transferase</keyword>
<keyword evidence="7 11" id="KW-0067">ATP-binding</keyword>
<evidence type="ECO:0000256" key="6">
    <source>
        <dbReference type="ARBA" id="ARBA00022777"/>
    </source>
</evidence>
<dbReference type="InterPro" id="IPR020568">
    <property type="entry name" value="Ribosomal_Su5_D2-typ_SF"/>
</dbReference>
<feature type="domain" description="GHMP kinase C-terminal" evidence="14">
    <location>
        <begin position="278"/>
        <end position="359"/>
    </location>
</feature>
<dbReference type="PROSITE" id="PS00106">
    <property type="entry name" value="GALACTOKINASE"/>
    <property type="match status" value="1"/>
</dbReference>
<dbReference type="InterPro" id="IPR013750">
    <property type="entry name" value="GHMP_kinase_C_dom"/>
</dbReference>
<feature type="binding site" evidence="11">
    <location>
        <position position="217"/>
    </location>
    <ligand>
        <name>substrate</name>
    </ligand>
</feature>
<dbReference type="OrthoDB" id="250531at2"/>
<evidence type="ECO:0000256" key="9">
    <source>
        <dbReference type="ARBA" id="ARBA00023144"/>
    </source>
</evidence>
<evidence type="ECO:0000256" key="11">
    <source>
        <dbReference type="HAMAP-Rule" id="MF_00246"/>
    </source>
</evidence>
<keyword evidence="2 11" id="KW-0963">Cytoplasm</keyword>